<keyword evidence="3" id="KW-1185">Reference proteome</keyword>
<dbReference type="STRING" id="416169.RHOFW104T7_00315"/>
<evidence type="ECO:0000313" key="3">
    <source>
        <dbReference type="Proteomes" id="UP000076131"/>
    </source>
</evidence>
<gene>
    <name evidence="2" type="ORF">RHOFW104T7_00315</name>
</gene>
<keyword evidence="1" id="KW-1133">Transmembrane helix</keyword>
<organism evidence="2 3">
    <name type="scientific">Rhodanobacter thiooxydans</name>
    <dbReference type="NCBI Taxonomy" id="416169"/>
    <lineage>
        <taxon>Bacteria</taxon>
        <taxon>Pseudomonadati</taxon>
        <taxon>Pseudomonadota</taxon>
        <taxon>Gammaproteobacteria</taxon>
        <taxon>Lysobacterales</taxon>
        <taxon>Rhodanobacteraceae</taxon>
        <taxon>Rhodanobacter</taxon>
    </lineage>
</organism>
<protein>
    <submittedName>
        <fullName evidence="2">Uncharacterized protein</fullName>
    </submittedName>
</protein>
<feature type="transmembrane region" description="Helical" evidence="1">
    <location>
        <begin position="7"/>
        <end position="26"/>
    </location>
</feature>
<evidence type="ECO:0000313" key="2">
    <source>
        <dbReference type="EMBL" id="KZC22513.1"/>
    </source>
</evidence>
<reference evidence="2 3" key="1">
    <citation type="journal article" date="2016" name="MBio">
        <title>Lateral Gene Transfer in a Heavy Metal-Contaminated-Groundwater Microbial Community.</title>
        <authorList>
            <person name="Hemme C.L."/>
            <person name="Green S.J."/>
            <person name="Rishishwar L."/>
            <person name="Prakash O."/>
            <person name="Pettenato A."/>
            <person name="Chakraborty R."/>
            <person name="Deutschbauer A.M."/>
            <person name="Van Nostrand J.D."/>
            <person name="Wu L."/>
            <person name="He Z."/>
            <person name="Jordan I.K."/>
            <person name="Hazen T.C."/>
            <person name="Arkin A.P."/>
            <person name="Kostka J.E."/>
            <person name="Zhou J."/>
        </authorList>
    </citation>
    <scope>NUCLEOTIDE SEQUENCE [LARGE SCALE GENOMIC DNA]</scope>
    <source>
        <strain evidence="2 3">FW104-T7</strain>
    </source>
</reference>
<proteinExistence type="predicted"/>
<dbReference type="RefSeq" id="WP_063107853.1">
    <property type="nucleotide sequence ID" value="NZ_LVJS01000090.1"/>
</dbReference>
<keyword evidence="1" id="KW-0472">Membrane</keyword>
<comment type="caution">
    <text evidence="2">The sequence shown here is derived from an EMBL/GenBank/DDBJ whole genome shotgun (WGS) entry which is preliminary data.</text>
</comment>
<sequence>MTQRITDLTLSVLACVAATLLSWPFWRNFEYWPESHLAWWIYFITGFVLAVYVFYVFIGSLRILFLHDTQEQAAITVKDKLS</sequence>
<keyword evidence="1" id="KW-0812">Transmembrane</keyword>
<dbReference type="AlphaFoldDB" id="A0A154QE58"/>
<accession>A0A154QE58</accession>
<dbReference type="EMBL" id="LVJS01000090">
    <property type="protein sequence ID" value="KZC22513.1"/>
    <property type="molecule type" value="Genomic_DNA"/>
</dbReference>
<feature type="transmembrane region" description="Helical" evidence="1">
    <location>
        <begin position="38"/>
        <end position="58"/>
    </location>
</feature>
<dbReference type="Proteomes" id="UP000076131">
    <property type="component" value="Unassembled WGS sequence"/>
</dbReference>
<evidence type="ECO:0000256" key="1">
    <source>
        <dbReference type="SAM" id="Phobius"/>
    </source>
</evidence>
<name>A0A154QE58_9GAMM</name>